<dbReference type="Gene3D" id="6.20.210.20">
    <property type="entry name" value="THAP domain"/>
    <property type="match status" value="1"/>
</dbReference>
<dbReference type="SUPFAM" id="SSF57716">
    <property type="entry name" value="Glucocorticoid receptor-like (DNA-binding domain)"/>
    <property type="match status" value="1"/>
</dbReference>
<dbReference type="Pfam" id="PF05485">
    <property type="entry name" value="THAP"/>
    <property type="match status" value="1"/>
</dbReference>
<dbReference type="GO" id="GO:0008270">
    <property type="term" value="F:zinc ion binding"/>
    <property type="evidence" value="ECO:0007669"/>
    <property type="project" value="UniProtKB-KW"/>
</dbReference>
<dbReference type="Proteomes" id="UP001329430">
    <property type="component" value="Chromosome 2"/>
</dbReference>
<keyword evidence="4 5" id="KW-0238">DNA-binding</keyword>
<proteinExistence type="predicted"/>
<keyword evidence="8" id="KW-1185">Reference proteome</keyword>
<gene>
    <name evidence="7" type="ORF">RI129_002972</name>
</gene>
<name>A0AAN7ZIA8_9COLE</name>
<evidence type="ECO:0000256" key="1">
    <source>
        <dbReference type="ARBA" id="ARBA00022723"/>
    </source>
</evidence>
<dbReference type="PANTHER" id="PTHR46600:SF11">
    <property type="entry name" value="THAP DOMAIN-CONTAINING PROTEIN 10"/>
    <property type="match status" value="1"/>
</dbReference>
<dbReference type="InterPro" id="IPR038441">
    <property type="entry name" value="THAP_Znf_sf"/>
</dbReference>
<dbReference type="SMART" id="SM00980">
    <property type="entry name" value="THAP"/>
    <property type="match status" value="1"/>
</dbReference>
<dbReference type="PANTHER" id="PTHR46600">
    <property type="entry name" value="THAP DOMAIN-CONTAINING"/>
    <property type="match status" value="1"/>
</dbReference>
<sequence>MPYCVVQGCRNYNVKTRGRNIHYFRFPKDPMLCNRWIDICEQERINLSTARICSVHFLQKSFEDVDNNIISKCRLATNVDKRPCLKNKNTGKSTSYIGSKLFNKLPKSIIDLDYKSFKIKVKELLLSKCYYSIRSYLDDTL</sequence>
<evidence type="ECO:0000256" key="3">
    <source>
        <dbReference type="ARBA" id="ARBA00022833"/>
    </source>
</evidence>
<dbReference type="InterPro" id="IPR006612">
    <property type="entry name" value="THAP_Znf"/>
</dbReference>
<dbReference type="AlphaFoldDB" id="A0AAN7ZIA8"/>
<keyword evidence="3" id="KW-0862">Zinc</keyword>
<evidence type="ECO:0000256" key="4">
    <source>
        <dbReference type="ARBA" id="ARBA00023125"/>
    </source>
</evidence>
<accession>A0AAN7ZIA8</accession>
<dbReference type="EMBL" id="JAVRBK010000002">
    <property type="protein sequence ID" value="KAK5648080.1"/>
    <property type="molecule type" value="Genomic_DNA"/>
</dbReference>
<evidence type="ECO:0000256" key="2">
    <source>
        <dbReference type="ARBA" id="ARBA00022771"/>
    </source>
</evidence>
<evidence type="ECO:0000259" key="6">
    <source>
        <dbReference type="PROSITE" id="PS50950"/>
    </source>
</evidence>
<dbReference type="InterPro" id="IPR026516">
    <property type="entry name" value="THAP1/10"/>
</dbReference>
<evidence type="ECO:0000256" key="5">
    <source>
        <dbReference type="PROSITE-ProRule" id="PRU00309"/>
    </source>
</evidence>
<protein>
    <recommendedName>
        <fullName evidence="6">THAP-type domain-containing protein</fullName>
    </recommendedName>
</protein>
<feature type="domain" description="THAP-type" evidence="6">
    <location>
        <begin position="1"/>
        <end position="86"/>
    </location>
</feature>
<reference evidence="7 8" key="1">
    <citation type="journal article" date="2024" name="Insects">
        <title>An Improved Chromosome-Level Genome Assembly of the Firefly Pyrocoelia pectoralis.</title>
        <authorList>
            <person name="Fu X."/>
            <person name="Meyer-Rochow V.B."/>
            <person name="Ballantyne L."/>
            <person name="Zhu X."/>
        </authorList>
    </citation>
    <scope>NUCLEOTIDE SEQUENCE [LARGE SCALE GENOMIC DNA]</scope>
    <source>
        <strain evidence="7">XCY_ONT2</strain>
    </source>
</reference>
<keyword evidence="1" id="KW-0479">Metal-binding</keyword>
<organism evidence="7 8">
    <name type="scientific">Pyrocoelia pectoralis</name>
    <dbReference type="NCBI Taxonomy" id="417401"/>
    <lineage>
        <taxon>Eukaryota</taxon>
        <taxon>Metazoa</taxon>
        <taxon>Ecdysozoa</taxon>
        <taxon>Arthropoda</taxon>
        <taxon>Hexapoda</taxon>
        <taxon>Insecta</taxon>
        <taxon>Pterygota</taxon>
        <taxon>Neoptera</taxon>
        <taxon>Endopterygota</taxon>
        <taxon>Coleoptera</taxon>
        <taxon>Polyphaga</taxon>
        <taxon>Elateriformia</taxon>
        <taxon>Elateroidea</taxon>
        <taxon>Lampyridae</taxon>
        <taxon>Lampyrinae</taxon>
        <taxon>Pyrocoelia</taxon>
    </lineage>
</organism>
<evidence type="ECO:0000313" key="8">
    <source>
        <dbReference type="Proteomes" id="UP001329430"/>
    </source>
</evidence>
<comment type="caution">
    <text evidence="7">The sequence shown here is derived from an EMBL/GenBank/DDBJ whole genome shotgun (WGS) entry which is preliminary data.</text>
</comment>
<dbReference type="GO" id="GO:0043565">
    <property type="term" value="F:sequence-specific DNA binding"/>
    <property type="evidence" value="ECO:0007669"/>
    <property type="project" value="InterPro"/>
</dbReference>
<evidence type="ECO:0000313" key="7">
    <source>
        <dbReference type="EMBL" id="KAK5648080.1"/>
    </source>
</evidence>
<dbReference type="PROSITE" id="PS50950">
    <property type="entry name" value="ZF_THAP"/>
    <property type="match status" value="1"/>
</dbReference>
<keyword evidence="2 5" id="KW-0863">Zinc-finger</keyword>